<dbReference type="InParanoid" id="A0A165Z6H8"/>
<evidence type="ECO:0000313" key="3">
    <source>
        <dbReference type="Proteomes" id="UP000077266"/>
    </source>
</evidence>
<evidence type="ECO:0000313" key="2">
    <source>
        <dbReference type="EMBL" id="KZV79819.1"/>
    </source>
</evidence>
<dbReference type="STRING" id="1314781.A0A165Z6H8"/>
<reference evidence="2 3" key="1">
    <citation type="journal article" date="2016" name="Mol. Biol. Evol.">
        <title>Comparative Genomics of Early-Diverging Mushroom-Forming Fungi Provides Insights into the Origins of Lignocellulose Decay Capabilities.</title>
        <authorList>
            <person name="Nagy L.G."/>
            <person name="Riley R."/>
            <person name="Tritt A."/>
            <person name="Adam C."/>
            <person name="Daum C."/>
            <person name="Floudas D."/>
            <person name="Sun H."/>
            <person name="Yadav J.S."/>
            <person name="Pangilinan J."/>
            <person name="Larsson K.H."/>
            <person name="Matsuura K."/>
            <person name="Barry K."/>
            <person name="Labutti K."/>
            <person name="Kuo R."/>
            <person name="Ohm R.A."/>
            <person name="Bhattacharya S.S."/>
            <person name="Shirouzu T."/>
            <person name="Yoshinaga Y."/>
            <person name="Martin F.M."/>
            <person name="Grigoriev I.V."/>
            <person name="Hibbett D.S."/>
        </authorList>
    </citation>
    <scope>NUCLEOTIDE SEQUENCE [LARGE SCALE GENOMIC DNA]</scope>
    <source>
        <strain evidence="2 3">HHB12029</strain>
    </source>
</reference>
<sequence length="448" mass="50704">MSCTPTADAGLKLLTSPPVFDTLYPLCSPGELCRISKTCNGASQAVTNYLTHTISIDLSRLLSRFFGSQEEVLEFRRLQAQFQFLISGSAALQLLDRAVYAKSDLDLYLFPNDAEGVGRWLIERGYTFAPYRGEQKTFDEALESMPLPMAELTDAERYDRTQYGLPGVRDVLNFRKSVERRAMAVARTRPSGPLPSLDSDTDSSGLPSSDDDDATDENVEIQLIVADVTPYEAILKFHTTVVMNVVTWDRAIALFPLGTLEQRRAVVTHNSSWGFRRAVQKYVNRGFSILKPLARFNEDFERGAFRFGPRHYGDSHSWVVKLDTTGIEPPEIPVAVEGNSWELEWDDAHDCFVVRAEALEWSMLHHRYCIGDTFFAYIAALFHSFHQPENEGQETQFFDSDPDLRLARLSSDGNVSYHGKDLQVVRLLLRHFGDAYEADLLAERLRHL</sequence>
<dbReference type="OrthoDB" id="3041043at2759"/>
<feature type="region of interest" description="Disordered" evidence="1">
    <location>
        <begin position="185"/>
        <end position="214"/>
    </location>
</feature>
<proteinExistence type="predicted"/>
<keyword evidence="3" id="KW-1185">Reference proteome</keyword>
<gene>
    <name evidence="2" type="ORF">EXIGLDRAFT_781788</name>
</gene>
<organism evidence="2 3">
    <name type="scientific">Exidia glandulosa HHB12029</name>
    <dbReference type="NCBI Taxonomy" id="1314781"/>
    <lineage>
        <taxon>Eukaryota</taxon>
        <taxon>Fungi</taxon>
        <taxon>Dikarya</taxon>
        <taxon>Basidiomycota</taxon>
        <taxon>Agaricomycotina</taxon>
        <taxon>Agaricomycetes</taxon>
        <taxon>Auriculariales</taxon>
        <taxon>Exidiaceae</taxon>
        <taxon>Exidia</taxon>
    </lineage>
</organism>
<name>A0A165Z6H8_EXIGL</name>
<feature type="compositionally biased region" description="Low complexity" evidence="1">
    <location>
        <begin position="190"/>
        <end position="208"/>
    </location>
</feature>
<dbReference type="AlphaFoldDB" id="A0A165Z6H8"/>
<accession>A0A165Z6H8</accession>
<dbReference type="EMBL" id="KV426557">
    <property type="protein sequence ID" value="KZV79819.1"/>
    <property type="molecule type" value="Genomic_DNA"/>
</dbReference>
<protein>
    <submittedName>
        <fullName evidence="2">Uncharacterized protein</fullName>
    </submittedName>
</protein>
<dbReference type="Proteomes" id="UP000077266">
    <property type="component" value="Unassembled WGS sequence"/>
</dbReference>
<evidence type="ECO:0000256" key="1">
    <source>
        <dbReference type="SAM" id="MobiDB-lite"/>
    </source>
</evidence>